<proteinExistence type="predicted"/>
<organism evidence="4 5">
    <name type="scientific">Emericellopsis atlantica</name>
    <dbReference type="NCBI Taxonomy" id="2614577"/>
    <lineage>
        <taxon>Eukaryota</taxon>
        <taxon>Fungi</taxon>
        <taxon>Dikarya</taxon>
        <taxon>Ascomycota</taxon>
        <taxon>Pezizomycotina</taxon>
        <taxon>Sordariomycetes</taxon>
        <taxon>Hypocreomycetidae</taxon>
        <taxon>Hypocreales</taxon>
        <taxon>Bionectriaceae</taxon>
        <taxon>Emericellopsis</taxon>
    </lineage>
</organism>
<keyword evidence="1" id="KW-0862">Zinc</keyword>
<dbReference type="OrthoDB" id="5228323at2759"/>
<evidence type="ECO:0000313" key="5">
    <source>
        <dbReference type="Proteomes" id="UP000887229"/>
    </source>
</evidence>
<dbReference type="InterPro" id="IPR013087">
    <property type="entry name" value="Znf_C2H2_type"/>
</dbReference>
<gene>
    <name evidence="4" type="ORF">F5Z01DRAFT_469161</name>
</gene>
<evidence type="ECO:0000256" key="2">
    <source>
        <dbReference type="SAM" id="MobiDB-lite"/>
    </source>
</evidence>
<dbReference type="RefSeq" id="XP_046113626.1">
    <property type="nucleotide sequence ID" value="XM_046259989.1"/>
</dbReference>
<dbReference type="Proteomes" id="UP000887229">
    <property type="component" value="Unassembled WGS sequence"/>
</dbReference>
<keyword evidence="1" id="KW-0479">Metal-binding</keyword>
<evidence type="ECO:0000313" key="4">
    <source>
        <dbReference type="EMBL" id="KAG9249702.1"/>
    </source>
</evidence>
<dbReference type="EMBL" id="MU251294">
    <property type="protein sequence ID" value="KAG9249702.1"/>
    <property type="molecule type" value="Genomic_DNA"/>
</dbReference>
<dbReference type="GO" id="GO:0008270">
    <property type="term" value="F:zinc ion binding"/>
    <property type="evidence" value="ECO:0007669"/>
    <property type="project" value="UniProtKB-KW"/>
</dbReference>
<name>A0A9P8CK55_9HYPO</name>
<evidence type="ECO:0000256" key="1">
    <source>
        <dbReference type="PROSITE-ProRule" id="PRU00042"/>
    </source>
</evidence>
<keyword evidence="1" id="KW-0863">Zinc-finger</keyword>
<dbReference type="PROSITE" id="PS00028">
    <property type="entry name" value="ZINC_FINGER_C2H2_1"/>
    <property type="match status" value="1"/>
</dbReference>
<dbReference type="PROSITE" id="PS50157">
    <property type="entry name" value="ZINC_FINGER_C2H2_2"/>
    <property type="match status" value="1"/>
</dbReference>
<keyword evidence="5" id="KW-1185">Reference proteome</keyword>
<sequence length="494" mass="55261">MDPRGVSTRDHWSRPSFPAGCQLNRLTVSNIPMVLFLHSKSRIMATSQMSTQCQTCYGTFGSIDDLRKHIWGYQVEINRHSTRIQEAQLHLPPRRHRMPWNPSNHLGCEYCSHDTPYENEILENDDDAFNDNNESEAEGDCVAPVKTREFACPDTRCDKRFMRMTRLVAHFGKHVQCFEVCVHCRELFTQASRYLGHKCDNRGDNAAKKYYVTERRSQLQNYIIDKLYQNDRSLPTLQDRKRPHEMANLCSVMRLGKKRKANSNEDTSLVSFDGKPRDSATSRAVEASPAHPIEPGDATTDAPMVHQIPASSFSSNTDTPDADFSGDLASSLPSGVLEMPNYWPARKIAPMFHSATITPNYEIGQQYESQLGPNLANMVANGHCPPVDSLSMAGSSNYSNAQLGPALSVNVGDDPSFSSFQMAGSPSLSSSRKIAPMFRHNTITPTYDCGQQTRHLDPMVHEDTEPRGTLYFGMLTAQAADEAAQTGHTGHMFF</sequence>
<feature type="domain" description="C2H2-type" evidence="3">
    <location>
        <begin position="150"/>
        <end position="174"/>
    </location>
</feature>
<accession>A0A9P8CK55</accession>
<evidence type="ECO:0000259" key="3">
    <source>
        <dbReference type="PROSITE" id="PS50157"/>
    </source>
</evidence>
<feature type="region of interest" description="Disordered" evidence="2">
    <location>
        <begin position="257"/>
        <end position="303"/>
    </location>
</feature>
<protein>
    <recommendedName>
        <fullName evidence="3">C2H2-type domain-containing protein</fullName>
    </recommendedName>
</protein>
<dbReference type="AlphaFoldDB" id="A0A9P8CK55"/>
<dbReference type="GeneID" id="70290892"/>
<reference evidence="4" key="1">
    <citation type="journal article" date="2021" name="IMA Fungus">
        <title>Genomic characterization of three marine fungi, including Emericellopsis atlantica sp. nov. with signatures of a generalist lifestyle and marine biomass degradation.</title>
        <authorList>
            <person name="Hagestad O.C."/>
            <person name="Hou L."/>
            <person name="Andersen J.H."/>
            <person name="Hansen E.H."/>
            <person name="Altermark B."/>
            <person name="Li C."/>
            <person name="Kuhnert E."/>
            <person name="Cox R.J."/>
            <person name="Crous P.W."/>
            <person name="Spatafora J.W."/>
            <person name="Lail K."/>
            <person name="Amirebrahimi M."/>
            <person name="Lipzen A."/>
            <person name="Pangilinan J."/>
            <person name="Andreopoulos W."/>
            <person name="Hayes R.D."/>
            <person name="Ng V."/>
            <person name="Grigoriev I.V."/>
            <person name="Jackson S.A."/>
            <person name="Sutton T.D.S."/>
            <person name="Dobson A.D.W."/>
            <person name="Rama T."/>
        </authorList>
    </citation>
    <scope>NUCLEOTIDE SEQUENCE</scope>
    <source>
        <strain evidence="4">TS7</strain>
    </source>
</reference>
<comment type="caution">
    <text evidence="4">The sequence shown here is derived from an EMBL/GenBank/DDBJ whole genome shotgun (WGS) entry which is preliminary data.</text>
</comment>